<protein>
    <submittedName>
        <fullName evidence="2">PorT family protein</fullName>
    </submittedName>
</protein>
<dbReference type="AlphaFoldDB" id="A0A4Q9HAS7"/>
<keyword evidence="3" id="KW-1185">Reference proteome</keyword>
<feature type="chain" id="PRO_5020808366" evidence="1">
    <location>
        <begin position="19"/>
        <end position="413"/>
    </location>
</feature>
<proteinExistence type="predicted"/>
<reference evidence="2 3" key="1">
    <citation type="submission" date="2019-02" db="EMBL/GenBank/DDBJ databases">
        <title>Pedobacter kyonggii whole genome sequence analysis.</title>
        <authorList>
            <person name="Dahal R.H."/>
        </authorList>
    </citation>
    <scope>NUCLEOTIDE SEQUENCE [LARGE SCALE GENOMIC DNA]</scope>
    <source>
        <strain evidence="2 3">K-4-11-1</strain>
    </source>
</reference>
<dbReference type="RefSeq" id="WP_131030932.1">
    <property type="nucleotide sequence ID" value="NZ_SIXF01000015.1"/>
</dbReference>
<comment type="caution">
    <text evidence="2">The sequence shown here is derived from an EMBL/GenBank/DDBJ whole genome shotgun (WGS) entry which is preliminary data.</text>
</comment>
<dbReference type="EMBL" id="SIXF01000015">
    <property type="protein sequence ID" value="TBO41211.1"/>
    <property type="molecule type" value="Genomic_DNA"/>
</dbReference>
<evidence type="ECO:0000256" key="1">
    <source>
        <dbReference type="SAM" id="SignalP"/>
    </source>
</evidence>
<gene>
    <name evidence="2" type="ORF">EYS08_15745</name>
</gene>
<sequence>MKYFLTGCMLLAVLTSKAQSNFLKGYVITISKDTLNGFVDYKESYRSPTSFRFKSTIEGKVQVFSKNDAEEINISNQAHYSKFIVNVSQSKRDIPSLSVGINLTTLRDTVFLQVLQDGKNVTLYSYEDIIKERFYIKDKEVSEPVELVKEVYLDEVNNAIAKSRDQYLNQLLLLLNKYQPGSKNLEKRVTGLEYKGTALKKITADINGDVVAKSSYNSKFFAGLGLNASNASYRGESSFGNQSGKTNFSPVLTAGVDIYFNPNIGKLLFRTELSFLMNKGDFSAILNETYRPDVTHSFKQYSAVLTPQILYNLYNTSRVKVFLAAGAGFNFSAYADNVSTSGYSLTNTITVEKDKVKLETFNLSPQISAGLTFNKKIQLSATYSSRSAISRYIHYNVYIERISVGVNYFFNRK</sequence>
<organism evidence="2 3">
    <name type="scientific">Pedobacter kyonggii</name>
    <dbReference type="NCBI Taxonomy" id="1926871"/>
    <lineage>
        <taxon>Bacteria</taxon>
        <taxon>Pseudomonadati</taxon>
        <taxon>Bacteroidota</taxon>
        <taxon>Sphingobacteriia</taxon>
        <taxon>Sphingobacteriales</taxon>
        <taxon>Sphingobacteriaceae</taxon>
        <taxon>Pedobacter</taxon>
    </lineage>
</organism>
<dbReference type="Proteomes" id="UP000291819">
    <property type="component" value="Unassembled WGS sequence"/>
</dbReference>
<feature type="signal peptide" evidence="1">
    <location>
        <begin position="1"/>
        <end position="18"/>
    </location>
</feature>
<dbReference type="OrthoDB" id="677565at2"/>
<keyword evidence="1" id="KW-0732">Signal</keyword>
<evidence type="ECO:0000313" key="2">
    <source>
        <dbReference type="EMBL" id="TBO41211.1"/>
    </source>
</evidence>
<evidence type="ECO:0000313" key="3">
    <source>
        <dbReference type="Proteomes" id="UP000291819"/>
    </source>
</evidence>
<name>A0A4Q9HAS7_9SPHI</name>
<accession>A0A4Q9HAS7</accession>